<accession>A0AAD1ZJ20</accession>
<dbReference type="InterPro" id="IPR040458">
    <property type="entry name" value="Vid27"/>
</dbReference>
<keyword evidence="4" id="KW-1185">Reference proteome</keyword>
<dbReference type="InterPro" id="IPR009038">
    <property type="entry name" value="GOLD_dom"/>
</dbReference>
<reference evidence="3" key="1">
    <citation type="submission" date="2023-05" db="EMBL/GenBank/DDBJ databases">
        <authorList>
            <person name="Huff M."/>
        </authorList>
    </citation>
    <scope>NUCLEOTIDE SEQUENCE</scope>
</reference>
<dbReference type="Pfam" id="PF01105">
    <property type="entry name" value="EMP24_GP25L"/>
    <property type="match status" value="1"/>
</dbReference>
<dbReference type="InterPro" id="IPR013863">
    <property type="entry name" value="VID27_C"/>
</dbReference>
<dbReference type="EMBL" id="OU503046">
    <property type="protein sequence ID" value="CAI9770693.1"/>
    <property type="molecule type" value="Genomic_DNA"/>
</dbReference>
<keyword evidence="1" id="KW-0472">Membrane</keyword>
<dbReference type="AlphaFoldDB" id="A0AAD1ZJ20"/>
<evidence type="ECO:0000313" key="4">
    <source>
        <dbReference type="Proteomes" id="UP000834106"/>
    </source>
</evidence>
<sequence length="300" mass="34417">MNGGMPHSRGLHQFDIETGKIVSEWKLEKDGTDITMRDIRNESKGAQMDPSVSTFLGLDDNRLCRWGWMIIGVISFIGKRGHCIFPLLRKNLIEELRNATQGELYELDEAIFHCIIKKLHVTSPYGNNLHHQENVTHGQFAFTTTLSGNYLACFWKDNSHNGGGNMSIGLDWKTRIAAKDWDSVAKKEKNEKLEGAVEAIHENFIYLKDREDEDNWHLEILFAEPPSMEYVGHAVTIENGIRDMGLTVRTTVSRDVEIVQVLWAPEVMAMDKDDINMELMDLEEMMLMEGLGTSYFWHRK</sequence>
<keyword evidence="1" id="KW-0812">Transmembrane</keyword>
<comment type="subcellular location">
    <subcellularLocation>
        <location evidence="1">Membrane</location>
        <topology evidence="1">Single-pass type I membrane protein</topology>
    </subcellularLocation>
</comment>
<dbReference type="GO" id="GO:0005634">
    <property type="term" value="C:nucleus"/>
    <property type="evidence" value="ECO:0007669"/>
    <property type="project" value="TreeGrafter"/>
</dbReference>
<comment type="similarity">
    <text evidence="1">Belongs to the EMP24/GP25L family.</text>
</comment>
<dbReference type="PROSITE" id="PS50866">
    <property type="entry name" value="GOLD"/>
    <property type="match status" value="1"/>
</dbReference>
<proteinExistence type="inferred from homology"/>
<organism evidence="3 4">
    <name type="scientific">Fraxinus pennsylvanica</name>
    <dbReference type="NCBI Taxonomy" id="56036"/>
    <lineage>
        <taxon>Eukaryota</taxon>
        <taxon>Viridiplantae</taxon>
        <taxon>Streptophyta</taxon>
        <taxon>Embryophyta</taxon>
        <taxon>Tracheophyta</taxon>
        <taxon>Spermatophyta</taxon>
        <taxon>Magnoliopsida</taxon>
        <taxon>eudicotyledons</taxon>
        <taxon>Gunneridae</taxon>
        <taxon>Pentapetalae</taxon>
        <taxon>asterids</taxon>
        <taxon>lamiids</taxon>
        <taxon>Lamiales</taxon>
        <taxon>Oleaceae</taxon>
        <taxon>Oleeae</taxon>
        <taxon>Fraxinus</taxon>
    </lineage>
</organism>
<dbReference type="PANTHER" id="PTHR31913:SF0">
    <property type="entry name" value="VACUOLAR IMPORT AND DEGRADATION PROTEIN 27"/>
    <property type="match status" value="1"/>
</dbReference>
<evidence type="ECO:0000256" key="1">
    <source>
        <dbReference type="RuleBase" id="RU003827"/>
    </source>
</evidence>
<evidence type="ECO:0000313" key="3">
    <source>
        <dbReference type="EMBL" id="CAI9770693.1"/>
    </source>
</evidence>
<feature type="domain" description="GOLD" evidence="2">
    <location>
        <begin position="119"/>
        <end position="176"/>
    </location>
</feature>
<dbReference type="PANTHER" id="PTHR31913">
    <property type="entry name" value="VACUOLAR IMPORT AND DEGRADATION PROTEIN 27"/>
    <property type="match status" value="1"/>
</dbReference>
<evidence type="ECO:0000259" key="2">
    <source>
        <dbReference type="PROSITE" id="PS50866"/>
    </source>
</evidence>
<dbReference type="SMART" id="SM01190">
    <property type="entry name" value="EMP24_GP25L"/>
    <property type="match status" value="1"/>
</dbReference>
<protein>
    <recommendedName>
        <fullName evidence="2">GOLD domain-containing protein</fullName>
    </recommendedName>
</protein>
<dbReference type="GO" id="GO:0005737">
    <property type="term" value="C:cytoplasm"/>
    <property type="evidence" value="ECO:0007669"/>
    <property type="project" value="TreeGrafter"/>
</dbReference>
<dbReference type="GO" id="GO:0016020">
    <property type="term" value="C:membrane"/>
    <property type="evidence" value="ECO:0007669"/>
    <property type="project" value="UniProtKB-SubCell"/>
</dbReference>
<name>A0AAD1ZJ20_9LAMI</name>
<dbReference type="Proteomes" id="UP000834106">
    <property type="component" value="Chromosome 11"/>
</dbReference>
<dbReference type="Pfam" id="PF08553">
    <property type="entry name" value="VID27"/>
    <property type="match status" value="1"/>
</dbReference>
<gene>
    <name evidence="3" type="ORF">FPE_LOCUS18123</name>
</gene>